<dbReference type="Proteomes" id="UP001497516">
    <property type="component" value="Chromosome 3"/>
</dbReference>
<gene>
    <name evidence="2" type="ORF">LTRI10_LOCUS20854</name>
</gene>
<dbReference type="Pfam" id="PF13456">
    <property type="entry name" value="RVT_3"/>
    <property type="match status" value="1"/>
</dbReference>
<keyword evidence="3" id="KW-1185">Reference proteome</keyword>
<dbReference type="EMBL" id="OZ034816">
    <property type="protein sequence ID" value="CAL1379327.1"/>
    <property type="molecule type" value="Genomic_DNA"/>
</dbReference>
<dbReference type="InterPro" id="IPR012337">
    <property type="entry name" value="RNaseH-like_sf"/>
</dbReference>
<proteinExistence type="predicted"/>
<protein>
    <recommendedName>
        <fullName evidence="1">RNase H type-1 domain-containing protein</fullName>
    </recommendedName>
</protein>
<dbReference type="PANTHER" id="PTHR47074">
    <property type="entry name" value="BNAC02G40300D PROTEIN"/>
    <property type="match status" value="1"/>
</dbReference>
<dbReference type="GO" id="GO:0003676">
    <property type="term" value="F:nucleic acid binding"/>
    <property type="evidence" value="ECO:0007669"/>
    <property type="project" value="InterPro"/>
</dbReference>
<organism evidence="2 3">
    <name type="scientific">Linum trigynum</name>
    <dbReference type="NCBI Taxonomy" id="586398"/>
    <lineage>
        <taxon>Eukaryota</taxon>
        <taxon>Viridiplantae</taxon>
        <taxon>Streptophyta</taxon>
        <taxon>Embryophyta</taxon>
        <taxon>Tracheophyta</taxon>
        <taxon>Spermatophyta</taxon>
        <taxon>Magnoliopsida</taxon>
        <taxon>eudicotyledons</taxon>
        <taxon>Gunneridae</taxon>
        <taxon>Pentapetalae</taxon>
        <taxon>rosids</taxon>
        <taxon>fabids</taxon>
        <taxon>Malpighiales</taxon>
        <taxon>Linaceae</taxon>
        <taxon>Linum</taxon>
    </lineage>
</organism>
<evidence type="ECO:0000313" key="2">
    <source>
        <dbReference type="EMBL" id="CAL1379327.1"/>
    </source>
</evidence>
<name>A0AAV2E0V5_9ROSI</name>
<dbReference type="InterPro" id="IPR002156">
    <property type="entry name" value="RNaseH_domain"/>
</dbReference>
<reference evidence="2 3" key="1">
    <citation type="submission" date="2024-04" db="EMBL/GenBank/DDBJ databases">
        <authorList>
            <person name="Fracassetti M."/>
        </authorList>
    </citation>
    <scope>NUCLEOTIDE SEQUENCE [LARGE SCALE GENOMIC DNA]</scope>
</reference>
<evidence type="ECO:0000259" key="1">
    <source>
        <dbReference type="Pfam" id="PF13456"/>
    </source>
</evidence>
<sequence length="123" mass="13803">MGLLKVNTDVGCLGEAGTGIGMIVRDWEGQVSFVAAMRENEKWSPQVAEGRAVLFAVAKMKESRLRTNVIESDCQILVTRLQNQTSDYTEMATICQQIREEANQQIVEGSVTRTRKLIWRLIS</sequence>
<dbReference type="Gene3D" id="3.30.420.10">
    <property type="entry name" value="Ribonuclease H-like superfamily/Ribonuclease H"/>
    <property type="match status" value="1"/>
</dbReference>
<dbReference type="PANTHER" id="PTHR47074:SF21">
    <property type="entry name" value="RNASE H TYPE-1 DOMAIN-CONTAINING PROTEIN"/>
    <property type="match status" value="1"/>
</dbReference>
<dbReference type="GO" id="GO:0004523">
    <property type="term" value="F:RNA-DNA hybrid ribonuclease activity"/>
    <property type="evidence" value="ECO:0007669"/>
    <property type="project" value="InterPro"/>
</dbReference>
<dbReference type="CDD" id="cd06222">
    <property type="entry name" value="RNase_H_like"/>
    <property type="match status" value="1"/>
</dbReference>
<dbReference type="InterPro" id="IPR052929">
    <property type="entry name" value="RNase_H-like_EbsB-rel"/>
</dbReference>
<accession>A0AAV2E0V5</accession>
<feature type="domain" description="RNase H type-1" evidence="1">
    <location>
        <begin position="7"/>
        <end position="100"/>
    </location>
</feature>
<dbReference type="AlphaFoldDB" id="A0AAV2E0V5"/>
<dbReference type="InterPro" id="IPR036397">
    <property type="entry name" value="RNaseH_sf"/>
</dbReference>
<evidence type="ECO:0000313" key="3">
    <source>
        <dbReference type="Proteomes" id="UP001497516"/>
    </source>
</evidence>
<dbReference type="InterPro" id="IPR044730">
    <property type="entry name" value="RNase_H-like_dom_plant"/>
</dbReference>
<dbReference type="SUPFAM" id="SSF53098">
    <property type="entry name" value="Ribonuclease H-like"/>
    <property type="match status" value="1"/>
</dbReference>